<dbReference type="SUPFAM" id="SSF56112">
    <property type="entry name" value="Protein kinase-like (PK-like)"/>
    <property type="match status" value="1"/>
</dbReference>
<dbReference type="FunFam" id="3.30.200.20:FF:000162">
    <property type="entry name" value="Adenine nucleotide alpha hydrolase-like domain kinase"/>
    <property type="match status" value="1"/>
</dbReference>
<proteinExistence type="predicted"/>
<comment type="caution">
    <text evidence="18">The sequence shown here is derived from an EMBL/GenBank/DDBJ whole genome shotgun (WGS) entry which is preliminary data.</text>
</comment>
<evidence type="ECO:0000259" key="17">
    <source>
        <dbReference type="PROSITE" id="PS50011"/>
    </source>
</evidence>
<evidence type="ECO:0000256" key="11">
    <source>
        <dbReference type="ARBA" id="ARBA00022989"/>
    </source>
</evidence>
<dbReference type="Pfam" id="PF00560">
    <property type="entry name" value="LRR_1"/>
    <property type="match status" value="2"/>
</dbReference>
<dbReference type="GO" id="GO:0004674">
    <property type="term" value="F:protein serine/threonine kinase activity"/>
    <property type="evidence" value="ECO:0007669"/>
    <property type="project" value="UniProtKB-KW"/>
</dbReference>
<keyword evidence="8 15" id="KW-0547">Nucleotide-binding</keyword>
<dbReference type="InterPro" id="IPR011009">
    <property type="entry name" value="Kinase-like_dom_sf"/>
</dbReference>
<keyword evidence="12 16" id="KW-0472">Membrane</keyword>
<dbReference type="PROSITE" id="PS00108">
    <property type="entry name" value="PROTEIN_KINASE_ST"/>
    <property type="match status" value="1"/>
</dbReference>
<dbReference type="FunFam" id="3.80.10.10:FF:000129">
    <property type="entry name" value="Leucine-rich repeat receptor-like kinase"/>
    <property type="match status" value="1"/>
</dbReference>
<evidence type="ECO:0000256" key="9">
    <source>
        <dbReference type="ARBA" id="ARBA00022777"/>
    </source>
</evidence>
<dbReference type="InterPro" id="IPR017441">
    <property type="entry name" value="Protein_kinase_ATP_BS"/>
</dbReference>
<sequence>MTKKSVYIEPPRRISVSSAKLLDSRGQLVPQSEILQSSISNQRVIPDMMERRSPRPCVGGKNRFPLARSIFLTACVTFLVLYSLLVPALSQQAADFISIDCGGKGFKDIATEIEWLPDEKYLGSGKVLRERFVAVPATVTLDNGTLKTLANADLVQTAMVFIPRVNGISPSKYCYVVGVRNTTNYLVRVMFPPRNLTANDPSIDLSRYSSRFYFTVDSTFIATIELAPVLPKTVELVVTPLDKNMYICLVPLEDRSSMPAVSTIELRPLPNELYLEGRREIQTGDVTNDQGGLVPPKAVGNTGLRTSYLITVSRLNFGGNISLPPIRYPSDQHDRLWYPPGFSDTTQLSAINATRTPIDLRKIGTWNSNWDFPVEVLETAWEGRNPNLNFTVAFNLTGSRSLRPITTFYLGMTFVDPDGSGGVQNVFLSAAGGSEILWAENVAPLAFAGRMLYNFKQTFNGDSNFFTFSSLNATIPPKVNAFELLGELEADTKRTKPDDGSTITDFANNLGQRVDIFVDTSGDPCLPVPWNWIVCSIESPPRITQINISSTGASGKIPSDFGNLDQLTVLDFSNNTFTGELPESLASITTLRELNLAHNKLGGDIPIFQANISLPNLEILSLRNNSFTGNLLSLFSALGLKSPISKIDLSINNFSGTIPPQILQLKNLQDLDLSWNHLTLAKGDDVIEKLIESSTKLKSLRLQHNNFTGAVPTNVWTSDSLETVDLSDNQFNTLDLTAWCNGFGDLSAFKRKVNLTNNPIKNVTFPCADHLSNLWIKTYGENPVDMISAAVDSGFILLGNKNAYCENTGNEEYAKRYVCRTSQFENFLNNNSSDNKKVIIISVVCGVVVLLMACILLFGLRRTWKRAKELHTIQEALARQDVRPPFFKYDQLKTACGEFSEENKLGQGAFGSVYKAVLPDKTVVAVKILEPTDQNITDFLNEMVLITGIKHKHLIQLKGCCVRDRKRILVYEYAENKNLADALWGPERTYGLNWDQRFKICLGVAKGLAYLHEELQPRIIHRDIKAQNILLDKKWEAKVADFGLALPVKEQASTPGSTLVATRIGGTLGYFSPEYATTGKVTEKLDVFSFGILVLEILAGRKCIDLSLTYAPDQIYLKDWAFKKYAEAVDILGQLKEQERMYQGLFDATAIGKNTEEIENALLRASDLTRASSADPQSIIQMSVTKPR</sequence>
<keyword evidence="7" id="KW-0677">Repeat</keyword>
<protein>
    <recommendedName>
        <fullName evidence="2">non-specific serine/threonine protein kinase</fullName>
        <ecNumber evidence="2">2.7.11.1</ecNumber>
    </recommendedName>
</protein>
<feature type="domain" description="Protein kinase" evidence="17">
    <location>
        <begin position="899"/>
        <end position="1184"/>
    </location>
</feature>
<dbReference type="SUPFAM" id="SSF52058">
    <property type="entry name" value="L domain-like"/>
    <property type="match status" value="1"/>
</dbReference>
<keyword evidence="9" id="KW-0418">Kinase</keyword>
<evidence type="ECO:0000256" key="14">
    <source>
        <dbReference type="ARBA" id="ARBA00048679"/>
    </source>
</evidence>
<dbReference type="SMART" id="SM00220">
    <property type="entry name" value="S_TKc"/>
    <property type="match status" value="1"/>
</dbReference>
<keyword evidence="3" id="KW-0723">Serine/threonine-protein kinase</keyword>
<keyword evidence="4" id="KW-0433">Leucine-rich repeat</keyword>
<comment type="catalytic activity">
    <reaction evidence="14">
        <text>L-seryl-[protein] + ATP = O-phospho-L-seryl-[protein] + ADP + H(+)</text>
        <dbReference type="Rhea" id="RHEA:17989"/>
        <dbReference type="Rhea" id="RHEA-COMP:9863"/>
        <dbReference type="Rhea" id="RHEA-COMP:11604"/>
        <dbReference type="ChEBI" id="CHEBI:15378"/>
        <dbReference type="ChEBI" id="CHEBI:29999"/>
        <dbReference type="ChEBI" id="CHEBI:30616"/>
        <dbReference type="ChEBI" id="CHEBI:83421"/>
        <dbReference type="ChEBI" id="CHEBI:456216"/>
        <dbReference type="EC" id="2.7.11.1"/>
    </reaction>
</comment>
<evidence type="ECO:0000256" key="12">
    <source>
        <dbReference type="ARBA" id="ARBA00023136"/>
    </source>
</evidence>
<dbReference type="PANTHER" id="PTHR45631:SF68">
    <property type="entry name" value="REPEAT FAMILY PROTEIN, PUTATIVE, EXPRESSED-RELATED"/>
    <property type="match status" value="1"/>
</dbReference>
<keyword evidence="11 16" id="KW-1133">Transmembrane helix</keyword>
<dbReference type="Pfam" id="PF07714">
    <property type="entry name" value="PK_Tyr_Ser-Thr"/>
    <property type="match status" value="1"/>
</dbReference>
<dbReference type="AlphaFoldDB" id="A0ABD1ZNV8"/>
<dbReference type="InterPro" id="IPR032675">
    <property type="entry name" value="LRR_dom_sf"/>
</dbReference>
<accession>A0ABD1ZNV8</accession>
<comment type="subcellular location">
    <subcellularLocation>
        <location evidence="1">Membrane</location>
        <topology evidence="1">Single-pass membrane protein</topology>
    </subcellularLocation>
</comment>
<evidence type="ECO:0000313" key="18">
    <source>
        <dbReference type="EMBL" id="KAL2652610.1"/>
    </source>
</evidence>
<evidence type="ECO:0000256" key="3">
    <source>
        <dbReference type="ARBA" id="ARBA00022527"/>
    </source>
</evidence>
<organism evidence="18 19">
    <name type="scientific">Riccia fluitans</name>
    <dbReference type="NCBI Taxonomy" id="41844"/>
    <lineage>
        <taxon>Eukaryota</taxon>
        <taxon>Viridiplantae</taxon>
        <taxon>Streptophyta</taxon>
        <taxon>Embryophyta</taxon>
        <taxon>Marchantiophyta</taxon>
        <taxon>Marchantiopsida</taxon>
        <taxon>Marchantiidae</taxon>
        <taxon>Marchantiales</taxon>
        <taxon>Ricciaceae</taxon>
        <taxon>Riccia</taxon>
    </lineage>
</organism>
<dbReference type="InterPro" id="IPR000719">
    <property type="entry name" value="Prot_kinase_dom"/>
</dbReference>
<gene>
    <name evidence="18" type="ORF">R1flu_020738</name>
</gene>
<keyword evidence="10 15" id="KW-0067">ATP-binding</keyword>
<dbReference type="Pfam" id="PF13516">
    <property type="entry name" value="LRR_6"/>
    <property type="match status" value="1"/>
</dbReference>
<dbReference type="PROSITE" id="PS50011">
    <property type="entry name" value="PROTEIN_KINASE_DOM"/>
    <property type="match status" value="1"/>
</dbReference>
<evidence type="ECO:0000256" key="5">
    <source>
        <dbReference type="ARBA" id="ARBA00022679"/>
    </source>
</evidence>
<dbReference type="PROSITE" id="PS00107">
    <property type="entry name" value="PROTEIN_KINASE_ATP"/>
    <property type="match status" value="1"/>
</dbReference>
<evidence type="ECO:0000256" key="10">
    <source>
        <dbReference type="ARBA" id="ARBA00022840"/>
    </source>
</evidence>
<evidence type="ECO:0000313" key="19">
    <source>
        <dbReference type="Proteomes" id="UP001605036"/>
    </source>
</evidence>
<keyword evidence="19" id="KW-1185">Reference proteome</keyword>
<dbReference type="GO" id="GO:0005524">
    <property type="term" value="F:ATP binding"/>
    <property type="evidence" value="ECO:0007669"/>
    <property type="project" value="UniProtKB-UniRule"/>
</dbReference>
<feature type="binding site" evidence="15">
    <location>
        <position position="927"/>
    </location>
    <ligand>
        <name>ATP</name>
        <dbReference type="ChEBI" id="CHEBI:30616"/>
    </ligand>
</feature>
<evidence type="ECO:0000256" key="13">
    <source>
        <dbReference type="ARBA" id="ARBA00047899"/>
    </source>
</evidence>
<evidence type="ECO:0000256" key="15">
    <source>
        <dbReference type="PROSITE-ProRule" id="PRU10141"/>
    </source>
</evidence>
<evidence type="ECO:0000256" key="2">
    <source>
        <dbReference type="ARBA" id="ARBA00012513"/>
    </source>
</evidence>
<dbReference type="EC" id="2.7.11.1" evidence="2"/>
<dbReference type="Gene3D" id="1.10.510.10">
    <property type="entry name" value="Transferase(Phosphotransferase) domain 1"/>
    <property type="match status" value="1"/>
</dbReference>
<dbReference type="FunFam" id="1.10.510.10:FF:001023">
    <property type="entry name" value="Os07g0541700 protein"/>
    <property type="match status" value="1"/>
</dbReference>
<keyword evidence="6 16" id="KW-0812">Transmembrane</keyword>
<dbReference type="Pfam" id="PF12819">
    <property type="entry name" value="Malectin_like"/>
    <property type="match status" value="1"/>
</dbReference>
<keyword evidence="5" id="KW-0808">Transferase</keyword>
<feature type="transmembrane region" description="Helical" evidence="16">
    <location>
        <begin position="838"/>
        <end position="860"/>
    </location>
</feature>
<feature type="transmembrane region" description="Helical" evidence="16">
    <location>
        <begin position="70"/>
        <end position="89"/>
    </location>
</feature>
<name>A0ABD1ZNV8_9MARC</name>
<reference evidence="18 19" key="1">
    <citation type="submission" date="2024-09" db="EMBL/GenBank/DDBJ databases">
        <title>Chromosome-scale assembly of Riccia fluitans.</title>
        <authorList>
            <person name="Paukszto L."/>
            <person name="Sawicki J."/>
            <person name="Karawczyk K."/>
            <person name="Piernik-Szablinska J."/>
            <person name="Szczecinska M."/>
            <person name="Mazdziarz M."/>
        </authorList>
    </citation>
    <scope>NUCLEOTIDE SEQUENCE [LARGE SCALE GENOMIC DNA]</scope>
    <source>
        <strain evidence="18">Rf_01</strain>
        <tissue evidence="18">Aerial parts of the thallus</tissue>
    </source>
</reference>
<evidence type="ECO:0000256" key="4">
    <source>
        <dbReference type="ARBA" id="ARBA00022614"/>
    </source>
</evidence>
<evidence type="ECO:0000256" key="1">
    <source>
        <dbReference type="ARBA" id="ARBA00004167"/>
    </source>
</evidence>
<dbReference type="Gene3D" id="3.30.200.20">
    <property type="entry name" value="Phosphorylase Kinase, domain 1"/>
    <property type="match status" value="1"/>
</dbReference>
<dbReference type="Gene3D" id="3.80.10.10">
    <property type="entry name" value="Ribonuclease Inhibitor"/>
    <property type="match status" value="2"/>
</dbReference>
<evidence type="ECO:0000256" key="6">
    <source>
        <dbReference type="ARBA" id="ARBA00022692"/>
    </source>
</evidence>
<evidence type="ECO:0000256" key="8">
    <source>
        <dbReference type="ARBA" id="ARBA00022741"/>
    </source>
</evidence>
<evidence type="ECO:0000256" key="16">
    <source>
        <dbReference type="SAM" id="Phobius"/>
    </source>
</evidence>
<dbReference type="PANTHER" id="PTHR45631">
    <property type="entry name" value="OS07G0107800 PROTEIN-RELATED"/>
    <property type="match status" value="1"/>
</dbReference>
<dbReference type="InterPro" id="IPR024788">
    <property type="entry name" value="Malectin-like_Carb-bd_dom"/>
</dbReference>
<comment type="catalytic activity">
    <reaction evidence="13">
        <text>L-threonyl-[protein] + ATP = O-phospho-L-threonyl-[protein] + ADP + H(+)</text>
        <dbReference type="Rhea" id="RHEA:46608"/>
        <dbReference type="Rhea" id="RHEA-COMP:11060"/>
        <dbReference type="Rhea" id="RHEA-COMP:11605"/>
        <dbReference type="ChEBI" id="CHEBI:15378"/>
        <dbReference type="ChEBI" id="CHEBI:30013"/>
        <dbReference type="ChEBI" id="CHEBI:30616"/>
        <dbReference type="ChEBI" id="CHEBI:61977"/>
        <dbReference type="ChEBI" id="CHEBI:456216"/>
        <dbReference type="EC" id="2.7.11.1"/>
    </reaction>
</comment>
<dbReference type="Proteomes" id="UP001605036">
    <property type="component" value="Unassembled WGS sequence"/>
</dbReference>
<dbReference type="InterPro" id="IPR001245">
    <property type="entry name" value="Ser-Thr/Tyr_kinase_cat_dom"/>
</dbReference>
<dbReference type="GO" id="GO:0016020">
    <property type="term" value="C:membrane"/>
    <property type="evidence" value="ECO:0007669"/>
    <property type="project" value="UniProtKB-SubCell"/>
</dbReference>
<dbReference type="InterPro" id="IPR008271">
    <property type="entry name" value="Ser/Thr_kinase_AS"/>
</dbReference>
<dbReference type="InterPro" id="IPR001611">
    <property type="entry name" value="Leu-rich_rpt"/>
</dbReference>
<dbReference type="EMBL" id="JBHFFA010000001">
    <property type="protein sequence ID" value="KAL2652610.1"/>
    <property type="molecule type" value="Genomic_DNA"/>
</dbReference>
<evidence type="ECO:0000256" key="7">
    <source>
        <dbReference type="ARBA" id="ARBA00022737"/>
    </source>
</evidence>